<feature type="region of interest" description="Disordered" evidence="1">
    <location>
        <begin position="76"/>
        <end position="96"/>
    </location>
</feature>
<dbReference type="NCBIfam" id="TIGR01552">
    <property type="entry name" value="phd_fam"/>
    <property type="match status" value="1"/>
</dbReference>
<evidence type="ECO:0000313" key="2">
    <source>
        <dbReference type="EMBL" id="PWS34004.1"/>
    </source>
</evidence>
<sequence>MRAEAAMGAARTISAAEFQATCLEVLDRVQTGEFSRVEVTQAGKVVAVVTAPPAPADQPRDLFGFMRGSVIIPPEVDLTAPTSDGPSDAELGILHR</sequence>
<dbReference type="AlphaFoldDB" id="A0A317F4D3"/>
<keyword evidence="3" id="KW-1185">Reference proteome</keyword>
<evidence type="ECO:0000256" key="1">
    <source>
        <dbReference type="SAM" id="MobiDB-lite"/>
    </source>
</evidence>
<comment type="caution">
    <text evidence="2">The sequence shown here is derived from an EMBL/GenBank/DDBJ whole genome shotgun (WGS) entry which is preliminary data.</text>
</comment>
<dbReference type="Gene3D" id="3.40.1620.10">
    <property type="entry name" value="YefM-like domain"/>
    <property type="match status" value="1"/>
</dbReference>
<dbReference type="Proteomes" id="UP000245765">
    <property type="component" value="Unassembled WGS sequence"/>
</dbReference>
<accession>A0A317F4D3</accession>
<organism evidence="2 3">
    <name type="scientific">Falsiroseomonas bella</name>
    <dbReference type="NCBI Taxonomy" id="2184016"/>
    <lineage>
        <taxon>Bacteria</taxon>
        <taxon>Pseudomonadati</taxon>
        <taxon>Pseudomonadota</taxon>
        <taxon>Alphaproteobacteria</taxon>
        <taxon>Acetobacterales</taxon>
        <taxon>Roseomonadaceae</taxon>
        <taxon>Falsiroseomonas</taxon>
    </lineage>
</organism>
<gene>
    <name evidence="2" type="ORF">DFH01_27100</name>
</gene>
<reference evidence="3" key="1">
    <citation type="submission" date="2018-05" db="EMBL/GenBank/DDBJ databases">
        <authorList>
            <person name="Du Z."/>
            <person name="Wang X."/>
        </authorList>
    </citation>
    <scope>NUCLEOTIDE SEQUENCE [LARGE SCALE GENOMIC DNA]</scope>
    <source>
        <strain evidence="3">CQN31</strain>
    </source>
</reference>
<dbReference type="EMBL" id="QGNA01000009">
    <property type="protein sequence ID" value="PWS34004.1"/>
    <property type="molecule type" value="Genomic_DNA"/>
</dbReference>
<evidence type="ECO:0000313" key="3">
    <source>
        <dbReference type="Proteomes" id="UP000245765"/>
    </source>
</evidence>
<name>A0A317F4D3_9PROT</name>
<protein>
    <submittedName>
        <fullName evidence="2">Prevent-host-death protein</fullName>
    </submittedName>
</protein>
<proteinExistence type="predicted"/>